<dbReference type="OrthoDB" id="1058301at2759"/>
<evidence type="ECO:0000313" key="1">
    <source>
        <dbReference type="Proteomes" id="UP000095280"/>
    </source>
</evidence>
<dbReference type="InterPro" id="IPR013783">
    <property type="entry name" value="Ig-like_fold"/>
</dbReference>
<dbReference type="InterPro" id="IPR030395">
    <property type="entry name" value="GP_PDE_dom"/>
</dbReference>
<dbReference type="PROSITE" id="PS51166">
    <property type="entry name" value="CBM20"/>
    <property type="match status" value="1"/>
</dbReference>
<dbReference type="STRING" id="282301.A0A1I8FX35"/>
<protein>
    <submittedName>
        <fullName evidence="2">Glycerophosphocholine phosphodiesterase</fullName>
    </submittedName>
</protein>
<dbReference type="GO" id="GO:2001070">
    <property type="term" value="F:starch binding"/>
    <property type="evidence" value="ECO:0007669"/>
    <property type="project" value="InterPro"/>
</dbReference>
<reference evidence="2" key="1">
    <citation type="submission" date="2016-11" db="UniProtKB">
        <authorList>
            <consortium name="WormBaseParasite"/>
        </authorList>
    </citation>
    <scope>IDENTIFICATION</scope>
</reference>
<sequence>MATKSTTSSSSSCGPRQHQVVVPFRVRVPDQLLGSLGAPDVACYLVGDCNQLGAWNVEKAKSMPIAQKTADYIEFGRDVQIPLPLGNVAYRFFLARCHNPNDEDSEVTLCISHWESFRNPRRLALMDCLTGAVQPDVDVPEFGVVIAQDGSQQKRIQRGWLTGQTQVHLHLMPGCLEWFRPNYRRAVRTALASCWSHSIAESTGSAAYSDAANSMTSAASAAAANNSNAGGGGGSSAPLPIQMGELEESLNGDEYLAGRLPATVCSIGESTPPNDDSSDPDADCRTRPQATFGELCTPDSHLVFQVDTFDLESTAFEIELRDPKSRQLIGKASLMPLRSQESKGVKILQVMVSKQGAPVLVGTLKLQYLFITSMSPHLRNDVSVTYRRHWVKRKTMDVGHRGAGNSHKKNTSINTVRENTIHSMNLAASHGADFVEFDVQFSKDNIPVVFHDFNVAVTMRLKQRKLKQIEVPVKNFTMESLQSMKLCSLAEMTDNEEHLDTDDIDPVELQPFPSLRQCLEQVNPDTGFLIEIKYPQKVKGSQLEENVEHYSERNKYVNRILKDVIECGGRRRIVLCTFDADCCTMVQLKQNRYPVLFLTQGRSEAYPPYEDPRCNSTLASMRHALSLGVLGLSASFEELLKEESLVARVQNAGLVLFVWGDGLNDAEVKARFRQLGVDALIYDYIHAEKALGSRTVFEQAENETEAATGVAADTSRSSSASPLAQHHQLPRRSPSTASTSSSQTGGCL</sequence>
<dbReference type="PANTHER" id="PTHR22958">
    <property type="entry name" value="GLYCEROPHOSPHORYL DIESTER PHOSPHODIESTERASE"/>
    <property type="match status" value="1"/>
</dbReference>
<dbReference type="Proteomes" id="UP000095280">
    <property type="component" value="Unplaced"/>
</dbReference>
<dbReference type="Gene3D" id="2.60.40.10">
    <property type="entry name" value="Immunoglobulins"/>
    <property type="match status" value="1"/>
</dbReference>
<dbReference type="GO" id="GO:0047389">
    <property type="term" value="F:glycerophosphocholine phosphodiesterase activity"/>
    <property type="evidence" value="ECO:0007669"/>
    <property type="project" value="TreeGrafter"/>
</dbReference>
<dbReference type="SUPFAM" id="SSF49452">
    <property type="entry name" value="Starch-binding domain-like"/>
    <property type="match status" value="1"/>
</dbReference>
<dbReference type="FunFam" id="3.20.20.190:FF:000032">
    <property type="entry name" value="Glycerophosphoryl diester phosphodiesterase, putative"/>
    <property type="match status" value="1"/>
</dbReference>
<dbReference type="PANTHER" id="PTHR22958:SF1">
    <property type="entry name" value="GLYCEROPHOSPHOCHOLINE PHOSPHODIESTERASE GPCPD1"/>
    <property type="match status" value="1"/>
</dbReference>
<dbReference type="InterPro" id="IPR017946">
    <property type="entry name" value="PLC-like_Pdiesterase_TIM-brl"/>
</dbReference>
<dbReference type="WBParaSite" id="maker-uti_cns_0000189-snap-gene-2.23-mRNA-1">
    <property type="protein sequence ID" value="maker-uti_cns_0000189-snap-gene-2.23-mRNA-1"/>
    <property type="gene ID" value="maker-uti_cns_0000189-snap-gene-2.23"/>
</dbReference>
<name>A0A1I8FX35_9PLAT</name>
<proteinExistence type="predicted"/>
<dbReference type="Pfam" id="PF03009">
    <property type="entry name" value="GDPD"/>
    <property type="match status" value="1"/>
</dbReference>
<dbReference type="SUPFAM" id="SSF51695">
    <property type="entry name" value="PLC-like phosphodiesterases"/>
    <property type="match status" value="1"/>
</dbReference>
<evidence type="ECO:0000313" key="2">
    <source>
        <dbReference type="WBParaSite" id="maker-uti_cns_0000189-snap-gene-2.23-mRNA-1"/>
    </source>
</evidence>
<organism evidence="1 2">
    <name type="scientific">Macrostomum lignano</name>
    <dbReference type="NCBI Taxonomy" id="282301"/>
    <lineage>
        <taxon>Eukaryota</taxon>
        <taxon>Metazoa</taxon>
        <taxon>Spiralia</taxon>
        <taxon>Lophotrochozoa</taxon>
        <taxon>Platyhelminthes</taxon>
        <taxon>Rhabditophora</taxon>
        <taxon>Macrostomorpha</taxon>
        <taxon>Macrostomida</taxon>
        <taxon>Macrostomidae</taxon>
        <taxon>Macrostomum</taxon>
    </lineage>
</organism>
<accession>A0A1I8FX35</accession>
<dbReference type="AlphaFoldDB" id="A0A1I8FX35"/>
<keyword evidence="1" id="KW-1185">Reference proteome</keyword>
<dbReference type="Gene3D" id="3.20.20.190">
    <property type="entry name" value="Phosphatidylinositol (PI) phosphodiesterase"/>
    <property type="match status" value="1"/>
</dbReference>
<dbReference type="InterPro" id="IPR013784">
    <property type="entry name" value="Carb-bd-like_fold"/>
</dbReference>
<dbReference type="PROSITE" id="PS51704">
    <property type="entry name" value="GP_PDE"/>
    <property type="match status" value="1"/>
</dbReference>
<dbReference type="InterPro" id="IPR002044">
    <property type="entry name" value="CBM20"/>
</dbReference>
<dbReference type="GO" id="GO:0046475">
    <property type="term" value="P:glycerophospholipid catabolic process"/>
    <property type="evidence" value="ECO:0007669"/>
    <property type="project" value="TreeGrafter"/>
</dbReference>
<dbReference type="InterPro" id="IPR051578">
    <property type="entry name" value="GDPD"/>
</dbReference>